<protein>
    <submittedName>
        <fullName evidence="7">Calmodulin</fullName>
    </submittedName>
</protein>
<dbReference type="AlphaFoldDB" id="A0A1E5WD74"/>
<dbReference type="CDD" id="cd00051">
    <property type="entry name" value="EFh"/>
    <property type="match status" value="1"/>
</dbReference>
<accession>A0A1E5WD74</accession>
<keyword evidence="4" id="KW-0677">Repeat</keyword>
<dbReference type="Proteomes" id="UP000095767">
    <property type="component" value="Unassembled WGS sequence"/>
</dbReference>
<proteinExistence type="inferred from homology"/>
<dbReference type="InterPro" id="IPR002048">
    <property type="entry name" value="EF_hand_dom"/>
</dbReference>
<evidence type="ECO:0000259" key="6">
    <source>
        <dbReference type="PROSITE" id="PS50222"/>
    </source>
</evidence>
<dbReference type="PANTHER" id="PTHR23048:SF53">
    <property type="entry name" value="CALMODULIN"/>
    <property type="match status" value="1"/>
</dbReference>
<feature type="domain" description="EF-hand" evidence="6">
    <location>
        <begin position="76"/>
        <end position="111"/>
    </location>
</feature>
<dbReference type="GO" id="GO:0005509">
    <property type="term" value="F:calcium ion binding"/>
    <property type="evidence" value="ECO:0007669"/>
    <property type="project" value="InterPro"/>
</dbReference>
<evidence type="ECO:0000256" key="1">
    <source>
        <dbReference type="ARBA" id="ARBA00009763"/>
    </source>
</evidence>
<keyword evidence="5" id="KW-0106">Calcium</keyword>
<comment type="similarity">
    <text evidence="1">Belongs to the calmodulin family.</text>
</comment>
<dbReference type="OrthoDB" id="26525at2759"/>
<evidence type="ECO:0000313" key="8">
    <source>
        <dbReference type="Proteomes" id="UP000095767"/>
    </source>
</evidence>
<evidence type="ECO:0000256" key="5">
    <source>
        <dbReference type="ARBA" id="ARBA00022837"/>
    </source>
</evidence>
<reference evidence="7 8" key="1">
    <citation type="submission" date="2016-09" db="EMBL/GenBank/DDBJ databases">
        <title>The draft genome of Dichanthelium oligosanthes: A C3 panicoid grass species.</title>
        <authorList>
            <person name="Studer A.J."/>
            <person name="Schnable J.C."/>
            <person name="Brutnell T.P."/>
        </authorList>
    </citation>
    <scope>NUCLEOTIDE SEQUENCE [LARGE SCALE GENOMIC DNA]</scope>
    <source>
        <strain evidence="8">cv. Kellogg 1175</strain>
        <tissue evidence="7">Leaf</tissue>
    </source>
</reference>
<dbReference type="Pfam" id="PF13499">
    <property type="entry name" value="EF-hand_7"/>
    <property type="match status" value="1"/>
</dbReference>
<dbReference type="PROSITE" id="PS50222">
    <property type="entry name" value="EF_HAND_2"/>
    <property type="match status" value="2"/>
</dbReference>
<evidence type="ECO:0000256" key="2">
    <source>
        <dbReference type="ARBA" id="ARBA00022481"/>
    </source>
</evidence>
<dbReference type="PROSITE" id="PS00018">
    <property type="entry name" value="EF_HAND_1"/>
    <property type="match status" value="2"/>
</dbReference>
<dbReference type="STRING" id="888268.A0A1E5WD74"/>
<evidence type="ECO:0000256" key="4">
    <source>
        <dbReference type="ARBA" id="ARBA00022737"/>
    </source>
</evidence>
<keyword evidence="3" id="KW-0479">Metal-binding</keyword>
<sequence>MAERLTQMIEAFNLFDKNRDGFITSDELGDVLKSLDRNITGSELLDMIREIAGDGNKAIDLLEFSNLMEFKLNDIDSEEELRGAFKVFDMDQDGFISKAEVNSPILPVLIYLTTPL</sequence>
<dbReference type="PANTHER" id="PTHR23048">
    <property type="entry name" value="MYOSIN LIGHT CHAIN 1, 3"/>
    <property type="match status" value="1"/>
</dbReference>
<gene>
    <name evidence="7" type="ORF">BAE44_0003632</name>
</gene>
<evidence type="ECO:0000256" key="3">
    <source>
        <dbReference type="ARBA" id="ARBA00022723"/>
    </source>
</evidence>
<keyword evidence="2" id="KW-0488">Methylation</keyword>
<dbReference type="GO" id="GO:0016460">
    <property type="term" value="C:myosin II complex"/>
    <property type="evidence" value="ECO:0007669"/>
    <property type="project" value="TreeGrafter"/>
</dbReference>
<dbReference type="SMART" id="SM00054">
    <property type="entry name" value="EFh"/>
    <property type="match status" value="3"/>
</dbReference>
<keyword evidence="8" id="KW-1185">Reference proteome</keyword>
<dbReference type="InterPro" id="IPR011992">
    <property type="entry name" value="EF-hand-dom_pair"/>
</dbReference>
<dbReference type="InterPro" id="IPR018247">
    <property type="entry name" value="EF_Hand_1_Ca_BS"/>
</dbReference>
<organism evidence="7 8">
    <name type="scientific">Dichanthelium oligosanthes</name>
    <dbReference type="NCBI Taxonomy" id="888268"/>
    <lineage>
        <taxon>Eukaryota</taxon>
        <taxon>Viridiplantae</taxon>
        <taxon>Streptophyta</taxon>
        <taxon>Embryophyta</taxon>
        <taxon>Tracheophyta</taxon>
        <taxon>Spermatophyta</taxon>
        <taxon>Magnoliopsida</taxon>
        <taxon>Liliopsida</taxon>
        <taxon>Poales</taxon>
        <taxon>Poaceae</taxon>
        <taxon>PACMAD clade</taxon>
        <taxon>Panicoideae</taxon>
        <taxon>Panicodae</taxon>
        <taxon>Paniceae</taxon>
        <taxon>Dichantheliinae</taxon>
        <taxon>Dichanthelium</taxon>
    </lineage>
</organism>
<evidence type="ECO:0000313" key="7">
    <source>
        <dbReference type="EMBL" id="OEL35347.1"/>
    </source>
</evidence>
<dbReference type="InterPro" id="IPR050230">
    <property type="entry name" value="CALM/Myosin/TropC-like"/>
</dbReference>
<dbReference type="Gene3D" id="1.10.238.10">
    <property type="entry name" value="EF-hand"/>
    <property type="match status" value="2"/>
</dbReference>
<comment type="caution">
    <text evidence="7">The sequence shown here is derived from an EMBL/GenBank/DDBJ whole genome shotgun (WGS) entry which is preliminary data.</text>
</comment>
<dbReference type="EMBL" id="LWDX02012468">
    <property type="protein sequence ID" value="OEL35347.1"/>
    <property type="molecule type" value="Genomic_DNA"/>
</dbReference>
<name>A0A1E5WD74_9POAL</name>
<feature type="domain" description="EF-hand" evidence="6">
    <location>
        <begin position="3"/>
        <end position="38"/>
    </location>
</feature>
<dbReference type="Pfam" id="PF13202">
    <property type="entry name" value="EF-hand_5"/>
    <property type="match status" value="1"/>
</dbReference>
<dbReference type="FunFam" id="1.10.238.10:FF:000001">
    <property type="entry name" value="Calmodulin 1"/>
    <property type="match status" value="1"/>
</dbReference>
<dbReference type="SUPFAM" id="SSF47473">
    <property type="entry name" value="EF-hand"/>
    <property type="match status" value="1"/>
</dbReference>